<comment type="caution">
    <text evidence="7">The sequence shown here is derived from an EMBL/GenBank/DDBJ whole genome shotgun (WGS) entry which is preliminary data.</text>
</comment>
<feature type="transmembrane region" description="Helical" evidence="6">
    <location>
        <begin position="223"/>
        <end position="243"/>
    </location>
</feature>
<dbReference type="PANTHER" id="PTHR31851">
    <property type="entry name" value="FE(2+)/MN(2+) TRANSPORTER PCL1"/>
    <property type="match status" value="1"/>
</dbReference>
<dbReference type="GO" id="GO:0012505">
    <property type="term" value="C:endomembrane system"/>
    <property type="evidence" value="ECO:0007669"/>
    <property type="project" value="UniProtKB-SubCell"/>
</dbReference>
<name>A0A9X3BMZ6_9MYCO</name>
<organism evidence="7 8">
    <name type="scientific">[Mycobacterium] manitobense</name>
    <dbReference type="NCBI Taxonomy" id="190147"/>
    <lineage>
        <taxon>Bacteria</taxon>
        <taxon>Bacillati</taxon>
        <taxon>Actinomycetota</taxon>
        <taxon>Actinomycetes</taxon>
        <taxon>Mycobacteriales</taxon>
        <taxon>Mycobacteriaceae</taxon>
        <taxon>Mycolicibacterium</taxon>
    </lineage>
</organism>
<dbReference type="RefSeq" id="WP_264012709.1">
    <property type="nucleotide sequence ID" value="NZ_JACKSJ010000088.1"/>
</dbReference>
<evidence type="ECO:0000256" key="6">
    <source>
        <dbReference type="SAM" id="Phobius"/>
    </source>
</evidence>
<evidence type="ECO:0000256" key="5">
    <source>
        <dbReference type="SAM" id="MobiDB-lite"/>
    </source>
</evidence>
<evidence type="ECO:0000313" key="8">
    <source>
        <dbReference type="Proteomes" id="UP001140293"/>
    </source>
</evidence>
<keyword evidence="8" id="KW-1185">Reference proteome</keyword>
<gene>
    <name evidence="7" type="ORF">H7I41_11400</name>
</gene>
<evidence type="ECO:0000256" key="4">
    <source>
        <dbReference type="ARBA" id="ARBA00023136"/>
    </source>
</evidence>
<sequence length="244" mass="25527">MTQPQSASPGPAPWRPHDFDHRHGDVSGGWLRAATFGAMDGLVSNTALIAGVGAAAHAPAVVLSGMAGLVAGAFSMALGEYTSVRTANEQIEAEVRVEKRAFRRHPQAERAELTDMLVTMGMTPQTADAASAEIHRDENRAINFHLVQELGVDPREKPSPYVAALSSFFMFAIGAVVPLIPFLLGFESLWAGLALGGVGLFLAGGAAARFTGKPVWFASSRQFVLGAVAIAATYAVGSLIGTVV</sequence>
<keyword evidence="2 6" id="KW-0812">Transmembrane</keyword>
<feature type="transmembrane region" description="Helical" evidence="6">
    <location>
        <begin position="190"/>
        <end position="211"/>
    </location>
</feature>
<dbReference type="Pfam" id="PF01988">
    <property type="entry name" value="VIT1"/>
    <property type="match status" value="1"/>
</dbReference>
<proteinExistence type="predicted"/>
<evidence type="ECO:0000256" key="1">
    <source>
        <dbReference type="ARBA" id="ARBA00004127"/>
    </source>
</evidence>
<keyword evidence="3 6" id="KW-1133">Transmembrane helix</keyword>
<evidence type="ECO:0000313" key="7">
    <source>
        <dbReference type="EMBL" id="MCV7170520.1"/>
    </source>
</evidence>
<reference evidence="7" key="1">
    <citation type="submission" date="2020-07" db="EMBL/GenBank/DDBJ databases">
        <authorList>
            <person name="Pettersson B.M.F."/>
            <person name="Behra P.R.K."/>
            <person name="Ramesh M."/>
            <person name="Das S."/>
            <person name="Dasgupta S."/>
            <person name="Kirsebom L.A."/>
        </authorList>
    </citation>
    <scope>NUCLEOTIDE SEQUENCE</scope>
    <source>
        <strain evidence="7">DSM 44615</strain>
    </source>
</reference>
<dbReference type="Proteomes" id="UP001140293">
    <property type="component" value="Unassembled WGS sequence"/>
</dbReference>
<accession>A0A9X3BMZ6</accession>
<evidence type="ECO:0000256" key="3">
    <source>
        <dbReference type="ARBA" id="ARBA00022989"/>
    </source>
</evidence>
<dbReference type="GO" id="GO:0005384">
    <property type="term" value="F:manganese ion transmembrane transporter activity"/>
    <property type="evidence" value="ECO:0007669"/>
    <property type="project" value="InterPro"/>
</dbReference>
<feature type="region of interest" description="Disordered" evidence="5">
    <location>
        <begin position="1"/>
        <end position="21"/>
    </location>
</feature>
<comment type="subcellular location">
    <subcellularLocation>
        <location evidence="1">Endomembrane system</location>
        <topology evidence="1">Multi-pass membrane protein</topology>
    </subcellularLocation>
</comment>
<dbReference type="InterPro" id="IPR008217">
    <property type="entry name" value="Ccc1_fam"/>
</dbReference>
<protein>
    <submittedName>
        <fullName evidence="7">VIT1/CCC1 transporter family protein</fullName>
    </submittedName>
</protein>
<reference evidence="7" key="2">
    <citation type="journal article" date="2022" name="BMC Genomics">
        <title>Comparative genome analysis of mycobacteria focusing on tRNA and non-coding RNA.</title>
        <authorList>
            <person name="Behra P.R.K."/>
            <person name="Pettersson B.M.F."/>
            <person name="Ramesh M."/>
            <person name="Das S."/>
            <person name="Dasgupta S."/>
            <person name="Kirsebom L.A."/>
        </authorList>
    </citation>
    <scope>NUCLEOTIDE SEQUENCE</scope>
    <source>
        <strain evidence="7">DSM 44615</strain>
    </source>
</reference>
<evidence type="ECO:0000256" key="2">
    <source>
        <dbReference type="ARBA" id="ARBA00022692"/>
    </source>
</evidence>
<dbReference type="GO" id="GO:0030026">
    <property type="term" value="P:intracellular manganese ion homeostasis"/>
    <property type="evidence" value="ECO:0007669"/>
    <property type="project" value="InterPro"/>
</dbReference>
<feature type="transmembrane region" description="Helical" evidence="6">
    <location>
        <begin position="161"/>
        <end position="184"/>
    </location>
</feature>
<dbReference type="AlphaFoldDB" id="A0A9X3BMZ6"/>
<dbReference type="EMBL" id="JACKSJ010000088">
    <property type="protein sequence ID" value="MCV7170520.1"/>
    <property type="molecule type" value="Genomic_DNA"/>
</dbReference>
<keyword evidence="4 6" id="KW-0472">Membrane</keyword>